<evidence type="ECO:0000313" key="3">
    <source>
        <dbReference type="EnsemblMetazoa" id="ACHR010016-PA"/>
    </source>
</evidence>
<dbReference type="VEuPathDB" id="VectorBase:ACHR010016"/>
<proteinExistence type="predicted"/>
<feature type="domain" description="Solute carrier family 3 member 2 N-terminal" evidence="2">
    <location>
        <begin position="7"/>
        <end position="63"/>
    </location>
</feature>
<dbReference type="EnsemblMetazoa" id="ACHR010016-RA">
    <property type="protein sequence ID" value="ACHR010016-PA"/>
    <property type="gene ID" value="ACHR010016"/>
</dbReference>
<evidence type="ECO:0000313" key="4">
    <source>
        <dbReference type="Proteomes" id="UP000075881"/>
    </source>
</evidence>
<keyword evidence="1" id="KW-0812">Transmembrane</keyword>
<evidence type="ECO:0000256" key="1">
    <source>
        <dbReference type="SAM" id="Phobius"/>
    </source>
</evidence>
<dbReference type="Proteomes" id="UP000075881">
    <property type="component" value="Unassembled WGS sequence"/>
</dbReference>
<evidence type="ECO:0000259" key="2">
    <source>
        <dbReference type="Pfam" id="PF16028"/>
    </source>
</evidence>
<keyword evidence="1" id="KW-0472">Membrane</keyword>
<sequence>MEPIFNDSYALTKDELNKYIDDPWWIKMRYCAFATCWIVCLVALGISLYIAADALQHDTCNTPLTNNNGTSVPAALTISTTSMPLADVTASTPPTSIVFALLSQPTA</sequence>
<dbReference type="AlphaFoldDB" id="A0A182KGX8"/>
<feature type="transmembrane region" description="Helical" evidence="1">
    <location>
        <begin position="30"/>
        <end position="52"/>
    </location>
</feature>
<dbReference type="InterPro" id="IPR031984">
    <property type="entry name" value="SLC3A2_N"/>
</dbReference>
<name>A0A182KGX8_9DIPT</name>
<protein>
    <recommendedName>
        <fullName evidence="2">Solute carrier family 3 member 2 N-terminal domain-containing protein</fullName>
    </recommendedName>
</protein>
<organism evidence="3 4">
    <name type="scientific">Anopheles christyi</name>
    <dbReference type="NCBI Taxonomy" id="43041"/>
    <lineage>
        <taxon>Eukaryota</taxon>
        <taxon>Metazoa</taxon>
        <taxon>Ecdysozoa</taxon>
        <taxon>Arthropoda</taxon>
        <taxon>Hexapoda</taxon>
        <taxon>Insecta</taxon>
        <taxon>Pterygota</taxon>
        <taxon>Neoptera</taxon>
        <taxon>Endopterygota</taxon>
        <taxon>Diptera</taxon>
        <taxon>Nematocera</taxon>
        <taxon>Culicoidea</taxon>
        <taxon>Culicidae</taxon>
        <taxon>Anophelinae</taxon>
        <taxon>Anopheles</taxon>
    </lineage>
</organism>
<dbReference type="Pfam" id="PF16028">
    <property type="entry name" value="SLC3A2_N"/>
    <property type="match status" value="1"/>
</dbReference>
<keyword evidence="1" id="KW-1133">Transmembrane helix</keyword>
<reference evidence="3" key="2">
    <citation type="submission" date="2020-05" db="UniProtKB">
        <authorList>
            <consortium name="EnsemblMetazoa"/>
        </authorList>
    </citation>
    <scope>IDENTIFICATION</scope>
    <source>
        <strain evidence="3">ACHKN1017</strain>
    </source>
</reference>
<reference evidence="4" key="1">
    <citation type="submission" date="2013-03" db="EMBL/GenBank/DDBJ databases">
        <title>The Genome Sequence of Anopheles christyi ACHKN1017.</title>
        <authorList>
            <consortium name="The Broad Institute Genomics Platform"/>
            <person name="Neafsey D.E."/>
            <person name="Besansky N."/>
            <person name="Walker B."/>
            <person name="Young S.K."/>
            <person name="Zeng Q."/>
            <person name="Gargeya S."/>
            <person name="Fitzgerald M."/>
            <person name="Haas B."/>
            <person name="Abouelleil A."/>
            <person name="Allen A.W."/>
            <person name="Alvarado L."/>
            <person name="Arachchi H.M."/>
            <person name="Berlin A.M."/>
            <person name="Chapman S.B."/>
            <person name="Gainer-Dewar J."/>
            <person name="Goldberg J."/>
            <person name="Griggs A."/>
            <person name="Gujja S."/>
            <person name="Hansen M."/>
            <person name="Howarth C."/>
            <person name="Imamovic A."/>
            <person name="Ireland A."/>
            <person name="Larimer J."/>
            <person name="McCowan C."/>
            <person name="Murphy C."/>
            <person name="Pearson M."/>
            <person name="Poon T.W."/>
            <person name="Priest M."/>
            <person name="Roberts A."/>
            <person name="Saif S."/>
            <person name="Shea T."/>
            <person name="Sisk P."/>
            <person name="Sykes S."/>
            <person name="Wortman J."/>
            <person name="Nusbaum C."/>
            <person name="Birren B."/>
        </authorList>
    </citation>
    <scope>NUCLEOTIDE SEQUENCE [LARGE SCALE GENOMIC DNA]</scope>
    <source>
        <strain evidence="4">ACHKN1017</strain>
    </source>
</reference>
<keyword evidence="4" id="KW-1185">Reference proteome</keyword>
<accession>A0A182KGX8</accession>